<name>A0A221V347_9FLAO</name>
<dbReference type="SMART" id="SM00554">
    <property type="entry name" value="FAS1"/>
    <property type="match status" value="1"/>
</dbReference>
<dbReference type="PANTHER" id="PTHR10900">
    <property type="entry name" value="PERIOSTIN-RELATED"/>
    <property type="match status" value="1"/>
</dbReference>
<dbReference type="KEGG" id="aalg:AREALGSMS7_04608"/>
<dbReference type="InterPro" id="IPR000782">
    <property type="entry name" value="FAS1_domain"/>
</dbReference>
<dbReference type="SUPFAM" id="SSF82153">
    <property type="entry name" value="FAS1 domain"/>
    <property type="match status" value="1"/>
</dbReference>
<gene>
    <name evidence="2" type="ORF">AREALGSMS7_04608</name>
    <name evidence="3" type="ORF">GQ41_0793</name>
</gene>
<dbReference type="GO" id="GO:0005615">
    <property type="term" value="C:extracellular space"/>
    <property type="evidence" value="ECO:0007669"/>
    <property type="project" value="TreeGrafter"/>
</dbReference>
<dbReference type="Pfam" id="PF02469">
    <property type="entry name" value="Fasciclin"/>
    <property type="match status" value="1"/>
</dbReference>
<dbReference type="Proteomes" id="UP000204551">
    <property type="component" value="Chromosome"/>
</dbReference>
<dbReference type="FunFam" id="2.30.180.10:FF:000032">
    <property type="entry name" value="Fasciclin domain-containing protein, putative"/>
    <property type="match status" value="1"/>
</dbReference>
<evidence type="ECO:0000313" key="4">
    <source>
        <dbReference type="Proteomes" id="UP000204551"/>
    </source>
</evidence>
<evidence type="ECO:0000313" key="3">
    <source>
        <dbReference type="EMBL" id="TQO36219.1"/>
    </source>
</evidence>
<dbReference type="EMBL" id="VHIF01000001">
    <property type="protein sequence ID" value="TQO36219.1"/>
    <property type="molecule type" value="Genomic_DNA"/>
</dbReference>
<reference evidence="2 4" key="1">
    <citation type="submission" date="2017-07" db="EMBL/GenBank/DDBJ databases">
        <title>Genome Sequence of Arenibacter algicola Strain SMS7 Isolated from a culture of the Diatom Skeletonema marinoi.</title>
        <authorList>
            <person name="Topel M."/>
            <person name="Pinder M.I.M."/>
            <person name="Johansson O.N."/>
            <person name="Kourtchenko O."/>
            <person name="Godhe A."/>
            <person name="Clarke A.K."/>
        </authorList>
    </citation>
    <scope>NUCLEOTIDE SEQUENCE [LARGE SCALE GENOMIC DNA]</scope>
    <source>
        <strain evidence="2 4">SMS7</strain>
    </source>
</reference>
<dbReference type="PANTHER" id="PTHR10900:SF77">
    <property type="entry name" value="FI19380P1"/>
    <property type="match status" value="1"/>
</dbReference>
<proteinExistence type="predicted"/>
<evidence type="ECO:0000259" key="1">
    <source>
        <dbReference type="PROSITE" id="PS50213"/>
    </source>
</evidence>
<sequence length="209" mass="22741">MYIVDEFNRLSIFLIFPSPEPMKSYVSVCALLFLITSLGYGQTSFTENSFLKKENSIIESAADSGNHYTLLEAVKAANLDKILNEDGPFTVFAPSDMAFRKLSKVNLKELLLPENKKELFSLLTYHIVAGNITASKILKALCNGNGKASFTTVQGDKIFASMDGLDIVLTDKAGNRAKITSADANQCNGIIHEIDSVILPNALSATNLP</sequence>
<accession>A0A221V347</accession>
<dbReference type="Proteomes" id="UP000315363">
    <property type="component" value="Unassembled WGS sequence"/>
</dbReference>
<dbReference type="GO" id="GO:0007155">
    <property type="term" value="P:cell adhesion"/>
    <property type="evidence" value="ECO:0007669"/>
    <property type="project" value="TreeGrafter"/>
</dbReference>
<evidence type="ECO:0000313" key="2">
    <source>
        <dbReference type="EMBL" id="ASO08004.1"/>
    </source>
</evidence>
<dbReference type="PROSITE" id="PS50213">
    <property type="entry name" value="FAS1"/>
    <property type="match status" value="1"/>
</dbReference>
<dbReference type="GO" id="GO:0050839">
    <property type="term" value="F:cell adhesion molecule binding"/>
    <property type="evidence" value="ECO:0007669"/>
    <property type="project" value="TreeGrafter"/>
</dbReference>
<dbReference type="Gene3D" id="2.30.180.10">
    <property type="entry name" value="FAS1 domain"/>
    <property type="match status" value="1"/>
</dbReference>
<dbReference type="STRING" id="616991.GCA_000733925_02796"/>
<dbReference type="AlphaFoldDB" id="A0A221V347"/>
<reference evidence="3 5" key="2">
    <citation type="submission" date="2019-06" db="EMBL/GenBank/DDBJ databases">
        <title>A large-scale integrated study on North Sea by COGITO (Coastal Microbe Genomic &amp; Taxonomic Observatory).</title>
        <authorList>
            <person name="Teeling H."/>
        </authorList>
    </citation>
    <scope>NUCLEOTIDE SEQUENCE [LARGE SCALE GENOMIC DNA]</scope>
    <source>
        <strain evidence="3 5">MAR_2009_79</strain>
    </source>
</reference>
<dbReference type="InterPro" id="IPR036378">
    <property type="entry name" value="FAS1_dom_sf"/>
</dbReference>
<feature type="domain" description="FAS1" evidence="1">
    <location>
        <begin position="54"/>
        <end position="198"/>
    </location>
</feature>
<dbReference type="GO" id="GO:0031012">
    <property type="term" value="C:extracellular matrix"/>
    <property type="evidence" value="ECO:0007669"/>
    <property type="project" value="TreeGrafter"/>
</dbReference>
<dbReference type="InterPro" id="IPR050904">
    <property type="entry name" value="Adhesion/Biosynth-related"/>
</dbReference>
<dbReference type="eggNOG" id="COG2335">
    <property type="taxonomic scope" value="Bacteria"/>
</dbReference>
<dbReference type="EMBL" id="CP022515">
    <property type="protein sequence ID" value="ASO08004.1"/>
    <property type="molecule type" value="Genomic_DNA"/>
</dbReference>
<evidence type="ECO:0000313" key="5">
    <source>
        <dbReference type="Proteomes" id="UP000315363"/>
    </source>
</evidence>
<organism evidence="2 4">
    <name type="scientific">Arenibacter algicola</name>
    <dbReference type="NCBI Taxonomy" id="616991"/>
    <lineage>
        <taxon>Bacteria</taxon>
        <taxon>Pseudomonadati</taxon>
        <taxon>Bacteroidota</taxon>
        <taxon>Flavobacteriia</taxon>
        <taxon>Flavobacteriales</taxon>
        <taxon>Flavobacteriaceae</taxon>
        <taxon>Arenibacter</taxon>
    </lineage>
</organism>
<protein>
    <submittedName>
        <fullName evidence="2">Immunogenic protein MPT70</fullName>
    </submittedName>
    <submittedName>
        <fullName evidence="3">Surface protein with fasciclin (FAS1) repeats</fullName>
    </submittedName>
</protein>
<keyword evidence="5" id="KW-1185">Reference proteome</keyword>
<dbReference type="GO" id="GO:0030198">
    <property type="term" value="P:extracellular matrix organization"/>
    <property type="evidence" value="ECO:0007669"/>
    <property type="project" value="TreeGrafter"/>
</dbReference>